<dbReference type="EMBL" id="JAAYEE010000018">
    <property type="protein sequence ID" value="NLW34050.1"/>
    <property type="molecule type" value="Genomic_DNA"/>
</dbReference>
<comment type="pathway">
    <text evidence="3 11">Amino-acid biosynthesis; L-histidine biosynthesis; L-histidine from 5-phospho-alpha-D-ribose 1-diphosphate: step 3/9.</text>
</comment>
<evidence type="ECO:0000256" key="11">
    <source>
        <dbReference type="HAMAP-Rule" id="MF_01021"/>
    </source>
</evidence>
<comment type="cofactor">
    <cofactor evidence="11">
        <name>Zn(2+)</name>
        <dbReference type="ChEBI" id="CHEBI:29105"/>
    </cofactor>
    <text evidence="11">Binds 1 zinc ion per subunit.</text>
</comment>
<keyword evidence="7 11" id="KW-0963">Cytoplasm</keyword>
<reference evidence="13" key="2">
    <citation type="submission" date="2020-01" db="EMBL/GenBank/DDBJ databases">
        <authorList>
            <person name="Campanaro S."/>
        </authorList>
    </citation>
    <scope>NUCLEOTIDE SEQUENCE</scope>
    <source>
        <strain evidence="13">AS06rmzACSIP_7</strain>
    </source>
</reference>
<feature type="binding site" evidence="11">
    <location>
        <position position="74"/>
    </location>
    <ligand>
        <name>Mg(2+)</name>
        <dbReference type="ChEBI" id="CHEBI:18420"/>
    </ligand>
</feature>
<evidence type="ECO:0000256" key="2">
    <source>
        <dbReference type="ARBA" id="ARBA00001460"/>
    </source>
</evidence>
<feature type="binding site" evidence="11">
    <location>
        <position position="76"/>
    </location>
    <ligand>
        <name>Mg(2+)</name>
        <dbReference type="ChEBI" id="CHEBI:18420"/>
    </ligand>
</feature>
<evidence type="ECO:0000256" key="7">
    <source>
        <dbReference type="ARBA" id="ARBA00022490"/>
    </source>
</evidence>
<dbReference type="SUPFAM" id="SSF141734">
    <property type="entry name" value="HisI-like"/>
    <property type="match status" value="1"/>
</dbReference>
<dbReference type="Proteomes" id="UP000777265">
    <property type="component" value="Unassembled WGS sequence"/>
</dbReference>
<dbReference type="STRING" id="909663.GCA_000512235_01334"/>
<dbReference type="InterPro" id="IPR038019">
    <property type="entry name" value="PRib_AMP_CycHydrolase_sf"/>
</dbReference>
<evidence type="ECO:0000256" key="8">
    <source>
        <dbReference type="ARBA" id="ARBA00022605"/>
    </source>
</evidence>
<evidence type="ECO:0000259" key="12">
    <source>
        <dbReference type="Pfam" id="PF01502"/>
    </source>
</evidence>
<keyword evidence="11" id="KW-0862">Zinc</keyword>
<keyword evidence="9 11" id="KW-0378">Hydrolase</keyword>
<dbReference type="GO" id="GO:0000287">
    <property type="term" value="F:magnesium ion binding"/>
    <property type="evidence" value="ECO:0007669"/>
    <property type="project" value="UniProtKB-UniRule"/>
</dbReference>
<evidence type="ECO:0000313" key="14">
    <source>
        <dbReference type="Proteomes" id="UP000777265"/>
    </source>
</evidence>
<proteinExistence type="inferred from homology"/>
<dbReference type="EC" id="3.5.4.19" evidence="11"/>
<dbReference type="GO" id="GO:0008270">
    <property type="term" value="F:zinc ion binding"/>
    <property type="evidence" value="ECO:0007669"/>
    <property type="project" value="UniProtKB-UniRule"/>
</dbReference>
<sequence length="125" mass="14560">MVDDIKWDERGLVPVVVQDTKSKDVLMVAYMNKEALELTFQTGKAHYYSRSRKKLWLKGETSGHTQEVKSLYLDCDNDTLLIMVDQKVAACHTGFWSCFYRAWKDGWQIVGKKIFDDREVYGGKR</sequence>
<name>A0A351U3N3_9BACT</name>
<evidence type="ECO:0000256" key="6">
    <source>
        <dbReference type="ARBA" id="ARBA00008299"/>
    </source>
</evidence>
<comment type="cofactor">
    <cofactor evidence="11">
        <name>Mg(2+)</name>
        <dbReference type="ChEBI" id="CHEBI:18420"/>
    </cofactor>
    <text evidence="11">Binds 1 Mg(2+) ion per subunit.</text>
</comment>
<feature type="binding site" evidence="11">
    <location>
        <position position="78"/>
    </location>
    <ligand>
        <name>Mg(2+)</name>
        <dbReference type="ChEBI" id="CHEBI:18420"/>
    </ligand>
</feature>
<evidence type="ECO:0000256" key="3">
    <source>
        <dbReference type="ARBA" id="ARBA00005169"/>
    </source>
</evidence>
<dbReference type="PANTHER" id="PTHR42945">
    <property type="entry name" value="HISTIDINE BIOSYNTHESIS BIFUNCTIONAL PROTEIN"/>
    <property type="match status" value="1"/>
</dbReference>
<dbReference type="GO" id="GO:0004636">
    <property type="term" value="F:phosphoribosyl-ATP diphosphatase activity"/>
    <property type="evidence" value="ECO:0007669"/>
    <property type="project" value="UniProtKB-EC"/>
</dbReference>
<reference evidence="13" key="1">
    <citation type="journal article" date="2020" name="Biotechnol. Biofuels">
        <title>New insights from the biogas microbiome by comprehensive genome-resolved metagenomics of nearly 1600 species originating from multiple anaerobic digesters.</title>
        <authorList>
            <person name="Campanaro S."/>
            <person name="Treu L."/>
            <person name="Rodriguez-R L.M."/>
            <person name="Kovalovszki A."/>
            <person name="Ziels R.M."/>
            <person name="Maus I."/>
            <person name="Zhu X."/>
            <person name="Kougias P.G."/>
            <person name="Basile A."/>
            <person name="Luo G."/>
            <person name="Schluter A."/>
            <person name="Konstantinidis K.T."/>
            <person name="Angelidaki I."/>
        </authorList>
    </citation>
    <scope>NUCLEOTIDE SEQUENCE</scope>
    <source>
        <strain evidence="13">AS06rmzACSIP_7</strain>
    </source>
</reference>
<dbReference type="NCBIfam" id="NF000768">
    <property type="entry name" value="PRK00051.1"/>
    <property type="match status" value="1"/>
</dbReference>
<dbReference type="FunFam" id="3.10.20.810:FF:000001">
    <property type="entry name" value="Histidine biosynthesis bifunctional protein HisIE"/>
    <property type="match status" value="1"/>
</dbReference>
<evidence type="ECO:0000313" key="13">
    <source>
        <dbReference type="EMBL" id="NLW34050.1"/>
    </source>
</evidence>
<dbReference type="PANTHER" id="PTHR42945:SF1">
    <property type="entry name" value="HISTIDINE BIOSYNTHESIS BIFUNCTIONAL PROTEIN HIS7"/>
    <property type="match status" value="1"/>
</dbReference>
<comment type="subunit">
    <text evidence="11">Homodimer.</text>
</comment>
<evidence type="ECO:0000256" key="4">
    <source>
        <dbReference type="ARBA" id="ARBA00005204"/>
    </source>
</evidence>
<comment type="subcellular location">
    <subcellularLocation>
        <location evidence="11">Cytoplasm</location>
    </subcellularLocation>
</comment>
<comment type="function">
    <text evidence="11">Catalyzes the hydrolysis of the adenine ring of phosphoribosyl-AMP.</text>
</comment>
<dbReference type="Gene3D" id="3.10.20.810">
    <property type="entry name" value="Phosphoribosyl-AMP cyclohydrolase"/>
    <property type="match status" value="1"/>
</dbReference>
<accession>A0A351U3N3</accession>
<feature type="binding site" evidence="11">
    <location>
        <position position="98"/>
    </location>
    <ligand>
        <name>Zn(2+)</name>
        <dbReference type="ChEBI" id="CHEBI:29105"/>
        <note>ligand shared between dimeric partners</note>
    </ligand>
</feature>
<dbReference type="GO" id="GO:0000105">
    <property type="term" value="P:L-histidine biosynthetic process"/>
    <property type="evidence" value="ECO:0007669"/>
    <property type="project" value="UniProtKB-UniRule"/>
</dbReference>
<comment type="similarity">
    <text evidence="11">Belongs to the PRA-CH family.</text>
</comment>
<comment type="similarity">
    <text evidence="6">In the N-terminal section; belongs to the PRA-CH family.</text>
</comment>
<organism evidence="13 14">
    <name type="scientific">Syntrophorhabdus aromaticivorans</name>
    <dbReference type="NCBI Taxonomy" id="328301"/>
    <lineage>
        <taxon>Bacteria</taxon>
        <taxon>Pseudomonadati</taxon>
        <taxon>Thermodesulfobacteriota</taxon>
        <taxon>Syntrophorhabdia</taxon>
        <taxon>Syntrophorhabdales</taxon>
        <taxon>Syntrophorhabdaceae</taxon>
        <taxon>Syntrophorhabdus</taxon>
    </lineage>
</organism>
<dbReference type="InterPro" id="IPR026660">
    <property type="entry name" value="PRA-CH"/>
</dbReference>
<dbReference type="GO" id="GO:0005737">
    <property type="term" value="C:cytoplasm"/>
    <property type="evidence" value="ECO:0007669"/>
    <property type="project" value="UniProtKB-SubCell"/>
</dbReference>
<keyword evidence="8 11" id="KW-0028">Amino-acid biosynthesis</keyword>
<keyword evidence="11" id="KW-0479">Metal-binding</keyword>
<comment type="catalytic activity">
    <reaction evidence="1 11">
        <text>1-(5-phospho-beta-D-ribosyl)-5'-AMP + H2O = 1-(5-phospho-beta-D-ribosyl)-5-[(5-phospho-beta-D-ribosylamino)methylideneamino]imidazole-4-carboxamide</text>
        <dbReference type="Rhea" id="RHEA:20049"/>
        <dbReference type="ChEBI" id="CHEBI:15377"/>
        <dbReference type="ChEBI" id="CHEBI:58435"/>
        <dbReference type="ChEBI" id="CHEBI:59457"/>
        <dbReference type="EC" id="3.5.4.19"/>
    </reaction>
</comment>
<evidence type="ECO:0000256" key="10">
    <source>
        <dbReference type="ARBA" id="ARBA00023102"/>
    </source>
</evidence>
<comment type="similarity">
    <text evidence="5">In the C-terminal section; belongs to the PRA-PH family.</text>
</comment>
<feature type="binding site" evidence="11">
    <location>
        <position position="91"/>
    </location>
    <ligand>
        <name>Zn(2+)</name>
        <dbReference type="ChEBI" id="CHEBI:29105"/>
        <note>ligand shared between dimeric partners</note>
    </ligand>
</feature>
<evidence type="ECO:0000256" key="1">
    <source>
        <dbReference type="ARBA" id="ARBA00000024"/>
    </source>
</evidence>
<comment type="caution">
    <text evidence="13">The sequence shown here is derived from an EMBL/GenBank/DDBJ whole genome shotgun (WGS) entry which is preliminary data.</text>
</comment>
<feature type="binding site" evidence="11">
    <location>
        <position position="75"/>
    </location>
    <ligand>
        <name>Zn(2+)</name>
        <dbReference type="ChEBI" id="CHEBI:29105"/>
        <note>ligand shared between dimeric partners</note>
    </ligand>
</feature>
<comment type="catalytic activity">
    <reaction evidence="2">
        <text>1-(5-phospho-beta-D-ribosyl)-ATP + H2O = 1-(5-phospho-beta-D-ribosyl)-5'-AMP + diphosphate + H(+)</text>
        <dbReference type="Rhea" id="RHEA:22828"/>
        <dbReference type="ChEBI" id="CHEBI:15377"/>
        <dbReference type="ChEBI" id="CHEBI:15378"/>
        <dbReference type="ChEBI" id="CHEBI:33019"/>
        <dbReference type="ChEBI" id="CHEBI:59457"/>
        <dbReference type="ChEBI" id="CHEBI:73183"/>
        <dbReference type="EC" id="3.6.1.31"/>
    </reaction>
</comment>
<dbReference type="AlphaFoldDB" id="A0A351U3N3"/>
<keyword evidence="11" id="KW-0460">Magnesium</keyword>
<evidence type="ECO:0000256" key="5">
    <source>
        <dbReference type="ARBA" id="ARBA00007731"/>
    </source>
</evidence>
<feature type="domain" description="Phosphoribosyl-AMP cyclohydrolase" evidence="12">
    <location>
        <begin position="27"/>
        <end position="100"/>
    </location>
</feature>
<dbReference type="InterPro" id="IPR002496">
    <property type="entry name" value="PRib_AMP_CycHydrolase_dom"/>
</dbReference>
<dbReference type="HAMAP" id="MF_01021">
    <property type="entry name" value="HisI"/>
    <property type="match status" value="1"/>
</dbReference>
<gene>
    <name evidence="11 13" type="primary">hisI</name>
    <name evidence="13" type="ORF">GXY80_01010</name>
</gene>
<dbReference type="Pfam" id="PF01502">
    <property type="entry name" value="PRA-CH"/>
    <property type="match status" value="1"/>
</dbReference>
<evidence type="ECO:0000256" key="9">
    <source>
        <dbReference type="ARBA" id="ARBA00022801"/>
    </source>
</evidence>
<dbReference type="GO" id="GO:0004635">
    <property type="term" value="F:phosphoribosyl-AMP cyclohydrolase activity"/>
    <property type="evidence" value="ECO:0007669"/>
    <property type="project" value="UniProtKB-UniRule"/>
</dbReference>
<comment type="pathway">
    <text evidence="4">Amino-acid biosynthesis; L-histidine biosynthesis; L-histidine from 5-phospho-alpha-D-ribose 1-diphosphate: step 2/9.</text>
</comment>
<keyword evidence="10 11" id="KW-0368">Histidine biosynthesis</keyword>
<protein>
    <recommendedName>
        <fullName evidence="11">Phosphoribosyl-AMP cyclohydrolase</fullName>
        <shortName evidence="11">PRA-CH</shortName>
        <ecNumber evidence="11">3.5.4.19</ecNumber>
    </recommendedName>
</protein>